<keyword evidence="4 6" id="KW-0472">Membrane</keyword>
<evidence type="ECO:0000259" key="7">
    <source>
        <dbReference type="PROSITE" id="PS50222"/>
    </source>
</evidence>
<reference evidence="8 9" key="1">
    <citation type="journal article" date="2010" name="Science">
        <title>Genomic analysis of organismal complexity in the multicellular green alga Volvox carteri.</title>
        <authorList>
            <person name="Prochnik S.E."/>
            <person name="Umen J."/>
            <person name="Nedelcu A.M."/>
            <person name="Hallmann A."/>
            <person name="Miller S.M."/>
            <person name="Nishii I."/>
            <person name="Ferris P."/>
            <person name="Kuo A."/>
            <person name="Mitros T."/>
            <person name="Fritz-Laylin L.K."/>
            <person name="Hellsten U."/>
            <person name="Chapman J."/>
            <person name="Simakov O."/>
            <person name="Rensing S.A."/>
            <person name="Terry A."/>
            <person name="Pangilinan J."/>
            <person name="Kapitonov V."/>
            <person name="Jurka J."/>
            <person name="Salamov A."/>
            <person name="Shapiro H."/>
            <person name="Schmutz J."/>
            <person name="Grimwood J."/>
            <person name="Lindquist E."/>
            <person name="Lucas S."/>
            <person name="Grigoriev I.V."/>
            <person name="Schmitt R."/>
            <person name="Kirk D."/>
            <person name="Rokhsar D.S."/>
        </authorList>
    </citation>
    <scope>NUCLEOTIDE SEQUENCE [LARGE SCALE GENOMIC DNA]</scope>
    <source>
        <strain evidence="9">f. Nagariensis / Eve</strain>
    </source>
</reference>
<comment type="subcellular location">
    <subcellularLocation>
        <location evidence="1">Membrane</location>
    </subcellularLocation>
</comment>
<evidence type="ECO:0000256" key="2">
    <source>
        <dbReference type="ARBA" id="ARBA00022692"/>
    </source>
</evidence>
<organism evidence="9">
    <name type="scientific">Volvox carteri f. nagariensis</name>
    <dbReference type="NCBI Taxonomy" id="3068"/>
    <lineage>
        <taxon>Eukaryota</taxon>
        <taxon>Viridiplantae</taxon>
        <taxon>Chlorophyta</taxon>
        <taxon>core chlorophytes</taxon>
        <taxon>Chlorophyceae</taxon>
        <taxon>CS clade</taxon>
        <taxon>Chlamydomonadales</taxon>
        <taxon>Volvocaceae</taxon>
        <taxon>Volvox</taxon>
    </lineage>
</organism>
<dbReference type="InterPro" id="IPR023408">
    <property type="entry name" value="MscS_beta-dom_sf"/>
</dbReference>
<dbReference type="InterPro" id="IPR010920">
    <property type="entry name" value="LSM_dom_sf"/>
</dbReference>
<feature type="region of interest" description="Disordered" evidence="5">
    <location>
        <begin position="346"/>
        <end position="377"/>
    </location>
</feature>
<keyword evidence="3 6" id="KW-1133">Transmembrane helix</keyword>
<dbReference type="InParanoid" id="D8UF64"/>
<dbReference type="eggNOG" id="KOG4629">
    <property type="taxonomic scope" value="Eukaryota"/>
</dbReference>
<feature type="transmembrane region" description="Helical" evidence="6">
    <location>
        <begin position="926"/>
        <end position="955"/>
    </location>
</feature>
<dbReference type="SMART" id="SM00054">
    <property type="entry name" value="EFh"/>
    <property type="match status" value="1"/>
</dbReference>
<dbReference type="GeneID" id="9626733"/>
<feature type="transmembrane region" description="Helical" evidence="6">
    <location>
        <begin position="167"/>
        <end position="191"/>
    </location>
</feature>
<feature type="transmembrane region" description="Helical" evidence="6">
    <location>
        <begin position="197"/>
        <end position="218"/>
    </location>
</feature>
<feature type="compositionally biased region" description="Gly residues" evidence="5">
    <location>
        <begin position="804"/>
        <end position="831"/>
    </location>
</feature>
<dbReference type="GO" id="GO:0006874">
    <property type="term" value="P:intracellular calcium ion homeostasis"/>
    <property type="evidence" value="ECO:0007669"/>
    <property type="project" value="TreeGrafter"/>
</dbReference>
<dbReference type="PANTHER" id="PTHR31323">
    <property type="entry name" value="MECHANOSENSITIVE ION CHANNEL PROTEIN MSY2"/>
    <property type="match status" value="1"/>
</dbReference>
<keyword evidence="9" id="KW-1185">Reference proteome</keyword>
<evidence type="ECO:0000313" key="8">
    <source>
        <dbReference type="EMBL" id="EFJ41662.1"/>
    </source>
</evidence>
<dbReference type="KEGG" id="vcn:VOLCADRAFT_98375"/>
<dbReference type="RefSeq" id="XP_002957318.1">
    <property type="nucleotide sequence ID" value="XM_002957272.1"/>
</dbReference>
<dbReference type="InterPro" id="IPR002048">
    <property type="entry name" value="EF_hand_dom"/>
</dbReference>
<evidence type="ECO:0000256" key="5">
    <source>
        <dbReference type="SAM" id="MobiDB-lite"/>
    </source>
</evidence>
<feature type="transmembrane region" description="Helical" evidence="6">
    <location>
        <begin position="1062"/>
        <end position="1080"/>
    </location>
</feature>
<feature type="domain" description="EF-hand" evidence="7">
    <location>
        <begin position="857"/>
        <end position="892"/>
    </location>
</feature>
<dbReference type="PROSITE" id="PS00018">
    <property type="entry name" value="EF_HAND_1"/>
    <property type="match status" value="1"/>
</dbReference>
<evidence type="ECO:0000256" key="3">
    <source>
        <dbReference type="ARBA" id="ARBA00022989"/>
    </source>
</evidence>
<evidence type="ECO:0000256" key="6">
    <source>
        <dbReference type="SAM" id="Phobius"/>
    </source>
</evidence>
<dbReference type="FunCoup" id="D8UF64">
    <property type="interactions" value="585"/>
</dbReference>
<feature type="compositionally biased region" description="Gly residues" evidence="5">
    <location>
        <begin position="745"/>
        <end position="754"/>
    </location>
</feature>
<feature type="transmembrane region" description="Helical" evidence="6">
    <location>
        <begin position="962"/>
        <end position="990"/>
    </location>
</feature>
<dbReference type="STRING" id="3068.D8UF64"/>
<feature type="transmembrane region" description="Helical" evidence="6">
    <location>
        <begin position="1036"/>
        <end position="1056"/>
    </location>
</feature>
<protein>
    <recommendedName>
        <fullName evidence="7">EF-hand domain-containing protein</fullName>
    </recommendedName>
</protein>
<dbReference type="OrthoDB" id="544685at2759"/>
<feature type="region of interest" description="Disordered" evidence="5">
    <location>
        <begin position="79"/>
        <end position="109"/>
    </location>
</feature>
<dbReference type="PROSITE" id="PS50222">
    <property type="entry name" value="EF_HAND_2"/>
    <property type="match status" value="1"/>
</dbReference>
<dbReference type="GO" id="GO:0005262">
    <property type="term" value="F:calcium channel activity"/>
    <property type="evidence" value="ECO:0007669"/>
    <property type="project" value="TreeGrafter"/>
</dbReference>
<dbReference type="Pfam" id="PF00924">
    <property type="entry name" value="MS_channel_2nd"/>
    <property type="match status" value="1"/>
</dbReference>
<feature type="compositionally biased region" description="Low complexity" evidence="5">
    <location>
        <begin position="778"/>
        <end position="794"/>
    </location>
</feature>
<proteinExistence type="predicted"/>
<evidence type="ECO:0000313" key="9">
    <source>
        <dbReference type="Proteomes" id="UP000001058"/>
    </source>
</evidence>
<dbReference type="PANTHER" id="PTHR31323:SF1">
    <property type="entry name" value="MECHANOSENSITIVE ION CHANNEL PROTEIN"/>
    <property type="match status" value="1"/>
</dbReference>
<feature type="region of interest" description="Disordered" evidence="5">
    <location>
        <begin position="744"/>
        <end position="831"/>
    </location>
</feature>
<dbReference type="EMBL" id="GL378392">
    <property type="protein sequence ID" value="EFJ41662.1"/>
    <property type="molecule type" value="Genomic_DNA"/>
</dbReference>
<dbReference type="Proteomes" id="UP000001058">
    <property type="component" value="Unassembled WGS sequence"/>
</dbReference>
<dbReference type="InterPro" id="IPR018247">
    <property type="entry name" value="EF_Hand_1_Ca_BS"/>
</dbReference>
<dbReference type="GO" id="GO:0016020">
    <property type="term" value="C:membrane"/>
    <property type="evidence" value="ECO:0007669"/>
    <property type="project" value="UniProtKB-SubCell"/>
</dbReference>
<feature type="compositionally biased region" description="Low complexity" evidence="5">
    <location>
        <begin position="352"/>
        <end position="363"/>
    </location>
</feature>
<keyword evidence="2 6" id="KW-0812">Transmembrane</keyword>
<sequence>MKRDATHFGGILKAICANLCSRWRAAAASQGLPTVAGAALTQPLQQQAQRQGHQALHDAYLRQWSEALRKAGLLCSSHLQPPPMAEGAQQAPPAPAPLPASDQGRGSGGLDIVESHDSLPNADLVAQNLAGNINAIAIFEKDEDDDDAGETEDDDDVAPIWYERPAVLAFLVSVGLGLGLLLVGLVLHIRYRATYDAFRWCYFFAALPLLYYILAYASKHAFMLLEWLFFRESLFYLDNLQRSALWLLFFLALLPWYQTVFRWAWCHNTATFRRRCESPAYLQATSAVWNVLLCLMLFCLANLLKAVLAKLLTTHFYRTAHFKKLKSALEKEYALQVLSRPRRQVISERWGQQQQQQPPQQQQLDFDGNPNPHQPHHHNAVWYNLASYLNYHHHNNHGGSGGDPTAAAIATTDGAAASTAFHASRVPAAIPAEQTVGAMEEAAEGQPEPTATTITNVSPEVVLPPPPLQQQQPLPLQLPQSTPPRALQPTPTALPISSVDVTVEAGRSAAAAAAATPPAVAAVSSAELPSRSPSPIVANRQLGTHVRTATADPQLLQLTAPHLQQKQETDACGYTVAAAASGGGGVDPSGISLDQIPAAADAAAVLASSGEGGVSRRPRELLPSSSLPSLAQQQLPACVGLFAPPAVTTGLRHLTDAELEKVRTAIVIKTQSALISKYTDRSDEDMAKELGRVKRFAKALFYNVLPTVTSGEGASGGGAGGGGRRDYLILDDFLPFFEEAEGAGTSAGGWGGSGTPAAAAGGVGGDGRKLPSTASLPHLGQLQQQQHQSEQQHQQSHHHLQEGQQGGSARYGGSGGGSGVGGGGGGGGGGGKSLTRNSIALSVDPARAARQRARQRAAVEAAQKAFAVFDADGNGEVSRAEVKEAVVNIYKVVLLLLVVVVEVLLVVLVVLVLEVVLVVVVVEVLLVLLVVLVVVVVLVLVVLVVLVLEVVLLLLVVVVEVLLVVLVVLVLEVVLVVVVVEVLLVVLVLLVLEVVLLLLVVVVVEVLLVVLVVLVLDVVLLCCLKDTDTIVQSLEFGIGGIIHFVFAAVYLLIWGVDLLTGFSTFSTTVLALTFVFGNSVKNMFESMLFLFVTHPYDVGDCIVIGTDMYRVKKISLLYTDLVKYTGERVYMPNTSLIEEGIINWTRSKSKSESCRLVCDLGVAWQVREDIQTALRAYAKEHPGEFDGEPSCNFRELVDPLKVVLVCSWTYNFAPDEFSRLGPARNGMLFIVQSMAREHRLHHTTFMESYVNT</sequence>
<feature type="transmembrane region" description="Helical" evidence="6">
    <location>
        <begin position="239"/>
        <end position="257"/>
    </location>
</feature>
<dbReference type="AlphaFoldDB" id="D8UF64"/>
<evidence type="ECO:0000256" key="1">
    <source>
        <dbReference type="ARBA" id="ARBA00004370"/>
    </source>
</evidence>
<dbReference type="GO" id="GO:0005509">
    <property type="term" value="F:calcium ion binding"/>
    <property type="evidence" value="ECO:0007669"/>
    <property type="project" value="InterPro"/>
</dbReference>
<feature type="transmembrane region" description="Helical" evidence="6">
    <location>
        <begin position="996"/>
        <end position="1024"/>
    </location>
</feature>
<dbReference type="Gene3D" id="2.30.30.60">
    <property type="match status" value="1"/>
</dbReference>
<evidence type="ECO:0000256" key="4">
    <source>
        <dbReference type="ARBA" id="ARBA00023136"/>
    </source>
</evidence>
<gene>
    <name evidence="8" type="ORF">VOLCADRAFT_98375</name>
</gene>
<accession>D8UF64</accession>
<feature type="transmembrane region" description="Helical" evidence="6">
    <location>
        <begin position="892"/>
        <end position="920"/>
    </location>
</feature>
<dbReference type="SUPFAM" id="SSF50182">
    <property type="entry name" value="Sm-like ribonucleoproteins"/>
    <property type="match status" value="1"/>
</dbReference>
<feature type="transmembrane region" description="Helical" evidence="6">
    <location>
        <begin position="287"/>
        <end position="308"/>
    </location>
</feature>
<name>D8UF64_VOLCA</name>
<dbReference type="InterPro" id="IPR006685">
    <property type="entry name" value="MscS_channel_2nd"/>
</dbReference>